<accession>A0A9W4R354</accession>
<evidence type="ECO:0000313" key="4">
    <source>
        <dbReference type="Proteomes" id="UP001152467"/>
    </source>
</evidence>
<dbReference type="SUPFAM" id="SSF51556">
    <property type="entry name" value="Metallo-dependent hydrolases"/>
    <property type="match status" value="1"/>
</dbReference>
<dbReference type="Pfam" id="PF01979">
    <property type="entry name" value="Amidohydro_1"/>
    <property type="match status" value="1"/>
</dbReference>
<protein>
    <submittedName>
        <fullName evidence="2">Imidazolonepropionase</fullName>
        <ecNumber evidence="2">3.5.2.7</ecNumber>
    </submittedName>
</protein>
<dbReference type="InterPro" id="IPR032466">
    <property type="entry name" value="Metal_Hydrolase"/>
</dbReference>
<dbReference type="Gene3D" id="2.30.40.10">
    <property type="entry name" value="Urease, subunit C, domain 1"/>
    <property type="match status" value="1"/>
</dbReference>
<dbReference type="PANTHER" id="PTHR43135">
    <property type="entry name" value="ALPHA-D-RIBOSE 1-METHYLPHOSPHONATE 5-TRIPHOSPHATE DIPHOSPHATASE"/>
    <property type="match status" value="1"/>
</dbReference>
<dbReference type="GO" id="GO:0050480">
    <property type="term" value="F:imidazolonepropionase activity"/>
    <property type="evidence" value="ECO:0007669"/>
    <property type="project" value="UniProtKB-EC"/>
</dbReference>
<evidence type="ECO:0000313" key="2">
    <source>
        <dbReference type="EMBL" id="CAH9064447.1"/>
    </source>
</evidence>
<dbReference type="InterPro" id="IPR006680">
    <property type="entry name" value="Amidohydro-rel"/>
</dbReference>
<dbReference type="InterPro" id="IPR011059">
    <property type="entry name" value="Metal-dep_hydrolase_composite"/>
</dbReference>
<dbReference type="PANTHER" id="PTHR43135:SF3">
    <property type="entry name" value="ALPHA-D-RIBOSE 1-METHYLPHOSPHONATE 5-TRIPHOSPHATE DIPHOSPHATASE"/>
    <property type="match status" value="1"/>
</dbReference>
<organism evidence="2 4">
    <name type="scientific">Pseudoalteromonas holothuriae</name>
    <dbReference type="NCBI Taxonomy" id="2963714"/>
    <lineage>
        <taxon>Bacteria</taxon>
        <taxon>Pseudomonadati</taxon>
        <taxon>Pseudomonadota</taxon>
        <taxon>Gammaproteobacteria</taxon>
        <taxon>Alteromonadales</taxon>
        <taxon>Pseudoalteromonadaceae</taxon>
        <taxon>Pseudoalteromonas</taxon>
    </lineage>
</organism>
<gene>
    <name evidence="2" type="primary">hutI_6</name>
    <name evidence="2" type="ORF">PSECIP111854_03450</name>
    <name evidence="3" type="ORF">PSECIP111951_03354</name>
</gene>
<name>A0A9W4R354_9GAMM</name>
<dbReference type="InterPro" id="IPR051781">
    <property type="entry name" value="Metallo-dep_Hydrolase"/>
</dbReference>
<dbReference type="PROSITE" id="PS51257">
    <property type="entry name" value="PROKAR_LIPOPROTEIN"/>
    <property type="match status" value="1"/>
</dbReference>
<evidence type="ECO:0000313" key="5">
    <source>
        <dbReference type="Proteomes" id="UP001152485"/>
    </source>
</evidence>
<dbReference type="Proteomes" id="UP001152485">
    <property type="component" value="Unassembled WGS sequence"/>
</dbReference>
<feature type="domain" description="Amidohydrolase-related" evidence="1">
    <location>
        <begin position="113"/>
        <end position="480"/>
    </location>
</feature>
<comment type="caution">
    <text evidence="2">The sequence shown here is derived from an EMBL/GenBank/DDBJ whole genome shotgun (WGS) entry which is preliminary data.</text>
</comment>
<reference evidence="2 5" key="1">
    <citation type="submission" date="2022-07" db="EMBL/GenBank/DDBJ databases">
        <authorList>
            <person name="Criscuolo A."/>
        </authorList>
    </citation>
    <scope>NUCLEOTIDE SEQUENCE</scope>
    <source>
        <strain evidence="5">CIP 111951</strain>
        <strain evidence="2">CIP111854</strain>
        <strain evidence="3">CIP111951</strain>
    </source>
</reference>
<evidence type="ECO:0000313" key="3">
    <source>
        <dbReference type="EMBL" id="CAH9065400.1"/>
    </source>
</evidence>
<keyword evidence="4" id="KW-1185">Reference proteome</keyword>
<dbReference type="Proteomes" id="UP001152467">
    <property type="component" value="Unassembled WGS sequence"/>
</dbReference>
<dbReference type="Gene3D" id="3.20.20.140">
    <property type="entry name" value="Metal-dependent hydrolases"/>
    <property type="match status" value="1"/>
</dbReference>
<dbReference type="EMBL" id="CAMAPD010000019">
    <property type="protein sequence ID" value="CAH9065400.1"/>
    <property type="molecule type" value="Genomic_DNA"/>
</dbReference>
<evidence type="ECO:0000259" key="1">
    <source>
        <dbReference type="Pfam" id="PF01979"/>
    </source>
</evidence>
<dbReference type="EMBL" id="CAMAPC010000018">
    <property type="protein sequence ID" value="CAH9064447.1"/>
    <property type="molecule type" value="Genomic_DNA"/>
</dbReference>
<proteinExistence type="predicted"/>
<dbReference type="SUPFAM" id="SSF51338">
    <property type="entry name" value="Composite domain of metallo-dependent hydrolases"/>
    <property type="match status" value="1"/>
</dbReference>
<dbReference type="RefSeq" id="WP_261594644.1">
    <property type="nucleotide sequence ID" value="NZ_CAMAPC010000018.1"/>
</dbReference>
<sequence>MSRRLFIQYCLLSLIAATLILLGACSKEFESKVEKSTSKLPVTIHVQTGLTPPQHPRRLVFDNVNVITMDENEPDILMGQRVVVVSNRITIIDNAKDVPFAVDDKVIDAQGGYLLPGLIDSHAHLRHEPSASQSIVEIQTSPAQMSIFLQQGITTLRNYSGAPNELQWRDKVNTQQWLGTRIISSGPIISLYEPEDPFLGAPHEQFSEEFLNTLSLTWPKTPLEAEQVVLTQKQQGYDFIKVYSGVSEEIYSQVSQTAKVQNLFLAGHIPDVPMSLALKNQNEIAHLSEIIAGRDRAPEGMDDETYIDWLIDRMLKNNISLVFNWSTDEVVSRWAQGEDIYRSDSYNVIPQPILDAWQQEERHTDIDPELHDIALMLVKALVDEGIAVQVGSDTGDAGSIPELLLRDMELMVEAGLTPLQALGAATNIPAQVISRITQQPQDRGVIKPDYLADLVLFKNNPLEDISHIRTRIGVVINGHWLSQQQLDNMAHEFASQNVQYLELP</sequence>
<dbReference type="AlphaFoldDB" id="A0A9W4R354"/>
<dbReference type="EC" id="3.5.2.7" evidence="2"/>
<keyword evidence="2" id="KW-0378">Hydrolase</keyword>